<evidence type="ECO:0000313" key="11">
    <source>
        <dbReference type="EMBL" id="KAI7838416.1"/>
    </source>
</evidence>
<dbReference type="SMART" id="SM00220">
    <property type="entry name" value="S_TKc"/>
    <property type="match status" value="1"/>
</dbReference>
<dbReference type="Gene3D" id="3.40.50.410">
    <property type="entry name" value="von Willebrand factor, type A domain"/>
    <property type="match status" value="2"/>
</dbReference>
<dbReference type="Gene3D" id="3.30.200.20">
    <property type="entry name" value="Phosphorylase Kinase, domain 1"/>
    <property type="match status" value="1"/>
</dbReference>
<dbReference type="InterPro" id="IPR011009">
    <property type="entry name" value="Kinase-like_dom_sf"/>
</dbReference>
<feature type="binding site" evidence="7">
    <location>
        <position position="154"/>
    </location>
    <ligand>
        <name>ATP</name>
        <dbReference type="ChEBI" id="CHEBI:30616"/>
    </ligand>
</feature>
<dbReference type="Proteomes" id="UP001205105">
    <property type="component" value="Unassembled WGS sequence"/>
</dbReference>
<dbReference type="InterPro" id="IPR000719">
    <property type="entry name" value="Prot_kinase_dom"/>
</dbReference>
<keyword evidence="12" id="KW-1185">Reference proteome</keyword>
<dbReference type="InterPro" id="IPR036465">
    <property type="entry name" value="vWFA_dom_sf"/>
</dbReference>
<feature type="binding site" evidence="7">
    <location>
        <begin position="138"/>
        <end position="139"/>
    </location>
    <ligand>
        <name>ATP</name>
        <dbReference type="ChEBI" id="CHEBI:30616"/>
    </ligand>
</feature>
<dbReference type="Pfam" id="PF00069">
    <property type="entry name" value="Pkinase"/>
    <property type="match status" value="1"/>
</dbReference>
<dbReference type="AlphaFoldDB" id="A0AAD5GZG9"/>
<evidence type="ECO:0000256" key="1">
    <source>
        <dbReference type="ARBA" id="ARBA00022527"/>
    </source>
</evidence>
<dbReference type="GO" id="GO:0000439">
    <property type="term" value="C:transcription factor TFIIH core complex"/>
    <property type="evidence" value="ECO:0007669"/>
    <property type="project" value="UniProtKB-UniRule"/>
</dbReference>
<evidence type="ECO:0000256" key="9">
    <source>
        <dbReference type="RuleBase" id="RU368090"/>
    </source>
</evidence>
<keyword evidence="9" id="KW-0479">Metal-binding</keyword>
<feature type="domain" description="Protein kinase" evidence="10">
    <location>
        <begin position="14"/>
        <end position="279"/>
    </location>
</feature>
<evidence type="ECO:0000256" key="4">
    <source>
        <dbReference type="ARBA" id="ARBA00022777"/>
    </source>
</evidence>
<dbReference type="FunFam" id="1.10.510.10:FF:000571">
    <property type="entry name" value="Maternal embryonic leucine zipper kinase"/>
    <property type="match status" value="1"/>
</dbReference>
<dbReference type="GO" id="GO:0005675">
    <property type="term" value="C:transcription factor TFIIH holo complex"/>
    <property type="evidence" value="ECO:0007669"/>
    <property type="project" value="UniProtKB-UniRule"/>
</dbReference>
<gene>
    <name evidence="11" type="ORF">COHA_007789</name>
</gene>
<evidence type="ECO:0000256" key="2">
    <source>
        <dbReference type="ARBA" id="ARBA00022679"/>
    </source>
</evidence>
<dbReference type="Pfam" id="PF03850">
    <property type="entry name" value="Tfb4"/>
    <property type="match status" value="2"/>
</dbReference>
<feature type="binding site" evidence="7">
    <location>
        <position position="43"/>
    </location>
    <ligand>
        <name>ATP</name>
        <dbReference type="ChEBI" id="CHEBI:30616"/>
    </ligand>
</feature>
<comment type="similarity">
    <text evidence="9">Belongs to the TFB4 family.</text>
</comment>
<dbReference type="SUPFAM" id="SSF56112">
    <property type="entry name" value="Protein kinase-like (PK-like)"/>
    <property type="match status" value="1"/>
</dbReference>
<evidence type="ECO:0000256" key="6">
    <source>
        <dbReference type="PIRSR" id="PIRSR630616-1"/>
    </source>
</evidence>
<comment type="subunit">
    <text evidence="9">Component of the 7-subunit TFIIH core complex composed of XPB, XPD, TFB1/GTF2H1, GTF2H2/P44, TFB4/GTF2H3, TFB2/GTF2H4 and TFB5/GTF2H5, which is active in NER. The core complex associates with the 3-subunit CDK-activating kinase (CAK) module composed of CYCH1/cyclin H1, CDKD and MAT1/At4g30820 to form the 10-subunit holoenzyme (holo-TFIIH) active in transcription.</text>
</comment>
<dbReference type="PANTHER" id="PTHR24350">
    <property type="entry name" value="SERINE/THREONINE-PROTEIN KINASE IAL-RELATED"/>
    <property type="match status" value="1"/>
</dbReference>
<keyword evidence="5 7" id="KW-0067">ATP-binding</keyword>
<comment type="caution">
    <text evidence="11">The sequence shown here is derived from an EMBL/GenBank/DDBJ whole genome shotgun (WGS) entry which is preliminary data.</text>
</comment>
<dbReference type="EMBL" id="JADXDR010000126">
    <property type="protein sequence ID" value="KAI7838416.1"/>
    <property type="molecule type" value="Genomic_DNA"/>
</dbReference>
<name>A0AAD5GZG9_9CHLO</name>
<feature type="active site" description="Proton acceptor" evidence="6">
    <location>
        <position position="134"/>
    </location>
</feature>
<keyword evidence="9" id="KW-0863">Zinc-finger</keyword>
<dbReference type="PROSITE" id="PS50011">
    <property type="entry name" value="PROTEIN_KINASE_DOM"/>
    <property type="match status" value="1"/>
</dbReference>
<keyword evidence="1" id="KW-0723">Serine/threonine-protein kinase</keyword>
<keyword evidence="9" id="KW-0539">Nucleus</keyword>
<comment type="subcellular location">
    <subcellularLocation>
        <location evidence="9">Nucleus</location>
    </subcellularLocation>
</comment>
<evidence type="ECO:0000313" key="12">
    <source>
        <dbReference type="Proteomes" id="UP001205105"/>
    </source>
</evidence>
<keyword evidence="9" id="KW-0234">DNA repair</keyword>
<evidence type="ECO:0000256" key="7">
    <source>
        <dbReference type="PIRSR" id="PIRSR630616-2"/>
    </source>
</evidence>
<keyword evidence="9" id="KW-0804">Transcription</keyword>
<keyword evidence="9" id="KW-0862">Zinc</keyword>
<reference evidence="11" key="1">
    <citation type="submission" date="2020-11" db="EMBL/GenBank/DDBJ databases">
        <title>Chlorella ohadii genome sequencing and assembly.</title>
        <authorList>
            <person name="Murik O."/>
            <person name="Treves H."/>
            <person name="Kedem I."/>
            <person name="Shotland Y."/>
            <person name="Kaplan A."/>
        </authorList>
    </citation>
    <scope>NUCLEOTIDE SEQUENCE</scope>
    <source>
        <strain evidence="11">1</strain>
    </source>
</reference>
<evidence type="ECO:0000256" key="5">
    <source>
        <dbReference type="ARBA" id="ARBA00022840"/>
    </source>
</evidence>
<organism evidence="11 12">
    <name type="scientific">Chlorella ohadii</name>
    <dbReference type="NCBI Taxonomy" id="2649997"/>
    <lineage>
        <taxon>Eukaryota</taxon>
        <taxon>Viridiplantae</taxon>
        <taxon>Chlorophyta</taxon>
        <taxon>core chlorophytes</taxon>
        <taxon>Trebouxiophyceae</taxon>
        <taxon>Chlorellales</taxon>
        <taxon>Chlorellaceae</taxon>
        <taxon>Chlorella clade</taxon>
        <taxon>Chlorella</taxon>
    </lineage>
</organism>
<keyword evidence="2" id="KW-0808">Transferase</keyword>
<dbReference type="GO" id="GO:0008270">
    <property type="term" value="F:zinc ion binding"/>
    <property type="evidence" value="ECO:0007669"/>
    <property type="project" value="UniProtKB-KW"/>
</dbReference>
<evidence type="ECO:0000259" key="10">
    <source>
        <dbReference type="PROSITE" id="PS50011"/>
    </source>
</evidence>
<dbReference type="CDD" id="cd14003">
    <property type="entry name" value="STKc_AMPK-like"/>
    <property type="match status" value="1"/>
</dbReference>
<evidence type="ECO:0000256" key="8">
    <source>
        <dbReference type="PIRSR" id="PIRSR630616-3"/>
    </source>
</evidence>
<dbReference type="InterPro" id="IPR004600">
    <property type="entry name" value="TFIIH_Tfb4/GTF2H3"/>
</dbReference>
<dbReference type="Gene3D" id="1.10.510.10">
    <property type="entry name" value="Transferase(Phosphotransferase) domain 1"/>
    <property type="match status" value="1"/>
</dbReference>
<feature type="binding site" evidence="7">
    <location>
        <begin position="89"/>
        <end position="91"/>
    </location>
    <ligand>
        <name>ATP</name>
        <dbReference type="ChEBI" id="CHEBI:30616"/>
    </ligand>
</feature>
<keyword evidence="9" id="KW-0805">Transcription regulation</keyword>
<feature type="cross-link" description="Glycyl lysine isopeptide (Lys-Gly) (interchain with G-Cter in SUMO2)" evidence="8">
    <location>
        <position position="136"/>
    </location>
</feature>
<proteinExistence type="inferred from homology"/>
<accession>A0AAD5GZG9</accession>
<keyword evidence="9" id="KW-0227">DNA damage</keyword>
<comment type="function">
    <text evidence="9">Component of the general transcription and DNA repair factor IIH (TFIIH) core complex, which is involved in general and transcription-coupled nucleotide excision repair (NER) of damaged DNA and, when complexed to CAK, in RNA transcription by RNA polymerase II. In NER, TFIIH acts by opening DNA around the lesion to allow the excision of the damaged oligonucleotide and its replacement by a new DNA fragment. In transcription, TFIIH has an essential role in transcription initiation. When the pre-initiation complex (PIC) has been established, TFIIH is required for promoter opening and promoter escape. Phosphorylation of the C-terminal tail (CTD) of the largest subunit of RNA polymerase II by the kinase module CAK controls the initiation of transcription.</text>
</comment>
<keyword evidence="3 7" id="KW-0547">Nucleotide-binding</keyword>
<dbReference type="InterPro" id="IPR030616">
    <property type="entry name" value="Aur-like"/>
</dbReference>
<evidence type="ECO:0000256" key="3">
    <source>
        <dbReference type="ARBA" id="ARBA00022741"/>
    </source>
</evidence>
<protein>
    <recommendedName>
        <fullName evidence="9">General transcription and DNA repair factor IIH subunit TFB4</fullName>
    </recommendedName>
    <alternativeName>
        <fullName evidence="9">RNA polymerase II transcription factor B subunit 4</fullName>
    </alternativeName>
</protein>
<dbReference type="GO" id="GO:0006355">
    <property type="term" value="P:regulation of DNA-templated transcription"/>
    <property type="evidence" value="ECO:0007669"/>
    <property type="project" value="InterPro"/>
</dbReference>
<keyword evidence="4" id="KW-0418">Kinase</keyword>
<dbReference type="GO" id="GO:0006289">
    <property type="term" value="P:nucleotide-excision repair"/>
    <property type="evidence" value="ECO:0007669"/>
    <property type="project" value="UniProtKB-UniRule"/>
</dbReference>
<dbReference type="GO" id="GO:0005524">
    <property type="term" value="F:ATP binding"/>
    <property type="evidence" value="ECO:0007669"/>
    <property type="project" value="UniProtKB-KW"/>
</dbReference>
<sequence length="564" mass="60998">MQEGSASLEGLSRYVKVRDLSRGSFGLVILAQDRRTNELVALKYMPRGPQHITKYTEREIINHMKLRHPHVIALREVFLTDTHLVLAMEYAAGGDLAGYTTARQGLPELEARYFFQQIILALDYCHRMSVSSRDIKLENILVDGSPRPLIKLADFGFSKDAGQHSAPSSRVGTPAYLAPEIAKLRPGQEYDGQKTDIWSCGVALFVMLTNQYPFRRASDDGLAQHQRLQAMLLRVLQGDYAFPPGRQLSEGAKDLIGRILVVDPEQRASIQDIMAHPWFAEGLNPAVAGFNDGMVQQSLQSQPPQAVLDQVRLIVQQAAMGPPGELDDSSLLAVLLDVSPAGLAHLAAIPGLGLQSLLQQLLTFLNAFTLLSDANRLAVFTAGAGGCQLAFCSPSCQPSPVAAAGGHVVADPWPPSAAILSGLQRPARLLCLSAAPDVPSQYIGVMNCIFSAQRSGVLIDACQLGPGHSSFLQQAAYLSGGTYLKPARPQALVQYLNSVFAADARTRRYLRLPGTASVDFRASCFCHKRPIDLGFVCSACLSIFCQQLPACTTCGTEFGAGEKK</sequence>
<dbReference type="GO" id="GO:0004674">
    <property type="term" value="F:protein serine/threonine kinase activity"/>
    <property type="evidence" value="ECO:0007669"/>
    <property type="project" value="UniProtKB-KW"/>
</dbReference>